<keyword evidence="2" id="KW-1185">Reference proteome</keyword>
<sequence>MANFVQITYDLTSKHIEVKNGLKAKGYFDYIIDDQGKVVSLPNTTVVKPDTTKEVAFIEFSAVVNEVNFTLPINEKTGANPFIVEFSNDEWKAKPTSIHGLSTLIAQMAIKKPLN</sequence>
<name>A0ABS1C5H9_9BACT</name>
<protein>
    <submittedName>
        <fullName evidence="1">Uncharacterized protein</fullName>
    </submittedName>
</protein>
<organism evidence="1 2">
    <name type="scientific">Adhaeribacter terrigena</name>
    <dbReference type="NCBI Taxonomy" id="2793070"/>
    <lineage>
        <taxon>Bacteria</taxon>
        <taxon>Pseudomonadati</taxon>
        <taxon>Bacteroidota</taxon>
        <taxon>Cytophagia</taxon>
        <taxon>Cytophagales</taxon>
        <taxon>Hymenobacteraceae</taxon>
        <taxon>Adhaeribacter</taxon>
    </lineage>
</organism>
<dbReference type="RefSeq" id="WP_200507305.1">
    <property type="nucleotide sequence ID" value="NZ_JAEHFX010000009.1"/>
</dbReference>
<reference evidence="1 2" key="1">
    <citation type="submission" date="2020-12" db="EMBL/GenBank/DDBJ databases">
        <title>Bacterial novel species Adhaeribacter sp. BT258 isolated from soil.</title>
        <authorList>
            <person name="Jung H.-Y."/>
        </authorList>
    </citation>
    <scope>NUCLEOTIDE SEQUENCE [LARGE SCALE GENOMIC DNA]</scope>
    <source>
        <strain evidence="1 2">BT258</strain>
    </source>
</reference>
<evidence type="ECO:0000313" key="1">
    <source>
        <dbReference type="EMBL" id="MBK0404466.1"/>
    </source>
</evidence>
<dbReference type="Proteomes" id="UP000644147">
    <property type="component" value="Unassembled WGS sequence"/>
</dbReference>
<comment type="caution">
    <text evidence="1">The sequence shown here is derived from an EMBL/GenBank/DDBJ whole genome shotgun (WGS) entry which is preliminary data.</text>
</comment>
<gene>
    <name evidence="1" type="ORF">I5M27_15815</name>
</gene>
<accession>A0ABS1C5H9</accession>
<proteinExistence type="predicted"/>
<evidence type="ECO:0000313" key="2">
    <source>
        <dbReference type="Proteomes" id="UP000644147"/>
    </source>
</evidence>
<dbReference type="EMBL" id="JAEHFX010000009">
    <property type="protein sequence ID" value="MBK0404466.1"/>
    <property type="molecule type" value="Genomic_DNA"/>
</dbReference>